<protein>
    <recommendedName>
        <fullName evidence="3">Beta-lactamase class A catalytic domain-containing protein</fullName>
    </recommendedName>
</protein>
<dbReference type="InterPro" id="IPR012338">
    <property type="entry name" value="Beta-lactam/transpept-like"/>
</dbReference>
<keyword evidence="5" id="KW-1185">Reference proteome</keyword>
<sequence length="293" mass="33463">MKTFIKIFPLLLGAIFFLVLGFWLGEHTTTKPEEKAVTENTTEKQATAEKPEEDKNELENELQKKGDEWAEIYPNSLEFRVYDLENEESYTYTNNEKEEKYVTASIAKVDIAMLLLHEKEEKQEDLTEEETDLLSSMIMHSDNEAATTILDSLGGYSSLQQLFDDLEMNDTKADEETWGKTTTTTKDQIKLLQELYTPSQYLNEDSQKQIIDLMDQIDPDQSWGIYAGSSDVTFKNGWLPNDINDEWTVTSIGKVTRGDNSYLAVALSDQNPTIEEGSQVIEDLTRISSDYLL</sequence>
<dbReference type="SUPFAM" id="SSF56601">
    <property type="entry name" value="beta-lactamase/transpeptidase-like"/>
    <property type="match status" value="1"/>
</dbReference>
<feature type="compositionally biased region" description="Basic and acidic residues" evidence="1">
    <location>
        <begin position="46"/>
        <end position="61"/>
    </location>
</feature>
<comment type="caution">
    <text evidence="4">The sequence shown here is derived from an EMBL/GenBank/DDBJ whole genome shotgun (WGS) entry which is preliminary data.</text>
</comment>
<dbReference type="InterPro" id="IPR000871">
    <property type="entry name" value="Beta-lactam_class-A"/>
</dbReference>
<dbReference type="Pfam" id="PF13354">
    <property type="entry name" value="Beta-lactamase2"/>
    <property type="match status" value="1"/>
</dbReference>
<proteinExistence type="predicted"/>
<evidence type="ECO:0000259" key="3">
    <source>
        <dbReference type="Pfam" id="PF13354"/>
    </source>
</evidence>
<evidence type="ECO:0000313" key="4">
    <source>
        <dbReference type="EMBL" id="GBD68564.1"/>
    </source>
</evidence>
<feature type="region of interest" description="Disordered" evidence="1">
    <location>
        <begin position="31"/>
        <end position="61"/>
    </location>
</feature>
<name>A0A2H6DM16_TETHA</name>
<feature type="domain" description="Beta-lactamase class A catalytic" evidence="3">
    <location>
        <begin position="132"/>
        <end position="220"/>
    </location>
</feature>
<dbReference type="Proteomes" id="UP000236214">
    <property type="component" value="Unassembled WGS sequence"/>
</dbReference>
<dbReference type="GO" id="GO:0030655">
    <property type="term" value="P:beta-lactam antibiotic catabolic process"/>
    <property type="evidence" value="ECO:0007669"/>
    <property type="project" value="InterPro"/>
</dbReference>
<dbReference type="EMBL" id="BDEC01000057">
    <property type="protein sequence ID" value="GBD68564.1"/>
    <property type="molecule type" value="Genomic_DNA"/>
</dbReference>
<keyword evidence="2" id="KW-0472">Membrane</keyword>
<dbReference type="InterPro" id="IPR045155">
    <property type="entry name" value="Beta-lactam_cat"/>
</dbReference>
<dbReference type="AlphaFoldDB" id="A0A2H6DM16"/>
<feature type="transmembrane region" description="Helical" evidence="2">
    <location>
        <begin position="7"/>
        <end position="25"/>
    </location>
</feature>
<dbReference type="GeneID" id="64055041"/>
<dbReference type="PANTHER" id="PTHR35333">
    <property type="entry name" value="BETA-LACTAMASE"/>
    <property type="match status" value="1"/>
</dbReference>
<dbReference type="PANTHER" id="PTHR35333:SF3">
    <property type="entry name" value="BETA-LACTAMASE-TYPE TRANSPEPTIDASE FOLD CONTAINING PROTEIN"/>
    <property type="match status" value="1"/>
</dbReference>
<dbReference type="GO" id="GO:0008800">
    <property type="term" value="F:beta-lactamase activity"/>
    <property type="evidence" value="ECO:0007669"/>
    <property type="project" value="InterPro"/>
</dbReference>
<reference evidence="4 5" key="1">
    <citation type="submission" date="2016-05" db="EMBL/GenBank/DDBJ databases">
        <title>Whole genome sequencing of Tetragenococcus halophilus subsp. halophilus NISL 7118.</title>
        <authorList>
            <person name="Shiwa Y."/>
            <person name="Nishimura I."/>
            <person name="Yoshikawa H."/>
            <person name="Koyama Y."/>
            <person name="Oguma T."/>
        </authorList>
    </citation>
    <scope>NUCLEOTIDE SEQUENCE [LARGE SCALE GENOMIC DNA]</scope>
    <source>
        <strain evidence="4 5">NISL 7118</strain>
    </source>
</reference>
<dbReference type="GO" id="GO:0046677">
    <property type="term" value="P:response to antibiotic"/>
    <property type="evidence" value="ECO:0007669"/>
    <property type="project" value="InterPro"/>
</dbReference>
<evidence type="ECO:0000313" key="5">
    <source>
        <dbReference type="Proteomes" id="UP000236214"/>
    </source>
</evidence>
<keyword evidence="2" id="KW-1133">Transmembrane helix</keyword>
<evidence type="ECO:0000256" key="2">
    <source>
        <dbReference type="SAM" id="Phobius"/>
    </source>
</evidence>
<dbReference type="Gene3D" id="3.40.710.10">
    <property type="entry name" value="DD-peptidase/beta-lactamase superfamily"/>
    <property type="match status" value="1"/>
</dbReference>
<accession>A0A2H6DM16</accession>
<evidence type="ECO:0000256" key="1">
    <source>
        <dbReference type="SAM" id="MobiDB-lite"/>
    </source>
</evidence>
<dbReference type="RefSeq" id="WP_014125683.1">
    <property type="nucleotide sequence ID" value="NZ_BAABQP010000031.1"/>
</dbReference>
<keyword evidence="2" id="KW-0812">Transmembrane</keyword>
<organism evidence="4 5">
    <name type="scientific">Tetragenococcus halophilus subsp. halophilus</name>
    <dbReference type="NCBI Taxonomy" id="1513897"/>
    <lineage>
        <taxon>Bacteria</taxon>
        <taxon>Bacillati</taxon>
        <taxon>Bacillota</taxon>
        <taxon>Bacilli</taxon>
        <taxon>Lactobacillales</taxon>
        <taxon>Enterococcaceae</taxon>
        <taxon>Tetragenococcus</taxon>
    </lineage>
</organism>
<gene>
    <name evidence="4" type="ORF">TEHN7118_1370</name>
</gene>